<keyword evidence="3" id="KW-1185">Reference proteome</keyword>
<evidence type="ECO:0000259" key="1">
    <source>
        <dbReference type="Pfam" id="PF12804"/>
    </source>
</evidence>
<dbReference type="SUPFAM" id="SSF53448">
    <property type="entry name" value="Nucleotide-diphospho-sugar transferases"/>
    <property type="match status" value="1"/>
</dbReference>
<protein>
    <submittedName>
        <fullName evidence="2">NTP transferase domain-containing protein</fullName>
    </submittedName>
</protein>
<dbReference type="Gene3D" id="3.90.550.10">
    <property type="entry name" value="Spore Coat Polysaccharide Biosynthesis Protein SpsA, Chain A"/>
    <property type="match status" value="1"/>
</dbReference>
<proteinExistence type="predicted"/>
<organism evidence="2 3">
    <name type="scientific">Acidiferrimicrobium australe</name>
    <dbReference type="NCBI Taxonomy" id="2664430"/>
    <lineage>
        <taxon>Bacteria</taxon>
        <taxon>Bacillati</taxon>
        <taxon>Actinomycetota</taxon>
        <taxon>Acidimicrobiia</taxon>
        <taxon>Acidimicrobiales</taxon>
        <taxon>Acidimicrobiaceae</taxon>
        <taxon>Acidiferrimicrobium</taxon>
    </lineage>
</organism>
<comment type="caution">
    <text evidence="2">The sequence shown here is derived from an EMBL/GenBank/DDBJ whole genome shotgun (WGS) entry which is preliminary data.</text>
</comment>
<dbReference type="InterPro" id="IPR025877">
    <property type="entry name" value="MobA-like_NTP_Trfase"/>
</dbReference>
<feature type="non-terminal residue" evidence="2">
    <location>
        <position position="84"/>
    </location>
</feature>
<dbReference type="GO" id="GO:0016740">
    <property type="term" value="F:transferase activity"/>
    <property type="evidence" value="ECO:0007669"/>
    <property type="project" value="UniProtKB-KW"/>
</dbReference>
<dbReference type="Pfam" id="PF12804">
    <property type="entry name" value="NTP_transf_3"/>
    <property type="match status" value="1"/>
</dbReference>
<feature type="domain" description="MobA-like NTP transferase" evidence="1">
    <location>
        <begin position="10"/>
        <end position="71"/>
    </location>
</feature>
<keyword evidence="2" id="KW-0808">Transferase</keyword>
<name>A0ABW9QY55_9ACTN</name>
<accession>A0ABW9QY55</accession>
<gene>
    <name evidence="2" type="ORF">GHK86_18965</name>
</gene>
<dbReference type="InterPro" id="IPR029044">
    <property type="entry name" value="Nucleotide-diphossugar_trans"/>
</dbReference>
<evidence type="ECO:0000313" key="2">
    <source>
        <dbReference type="EMBL" id="MST34795.1"/>
    </source>
</evidence>
<reference evidence="2 3" key="1">
    <citation type="submission" date="2019-11" db="EMBL/GenBank/DDBJ databases">
        <title>Acidiferrimicrobium australis gen. nov., sp. nov., an acidophilic and obligately heterotrophic, member of the Actinobacteria that catalyses dissimilatory oxido- reduction of iron isolated from metal-rich acidic water in Chile.</title>
        <authorList>
            <person name="Gonzalez D."/>
            <person name="Huber K."/>
            <person name="Hedrich S."/>
            <person name="Rojas-Villalobos C."/>
            <person name="Quatrini R."/>
            <person name="Dinamarca M.A."/>
            <person name="Schwarz A."/>
            <person name="Canales C."/>
            <person name="Nancucheo I."/>
        </authorList>
    </citation>
    <scope>NUCLEOTIDE SEQUENCE [LARGE SCALE GENOMIC DNA]</scope>
    <source>
        <strain evidence="2 3">USS-CCA1</strain>
    </source>
</reference>
<evidence type="ECO:0000313" key="3">
    <source>
        <dbReference type="Proteomes" id="UP000437736"/>
    </source>
</evidence>
<dbReference type="Proteomes" id="UP000437736">
    <property type="component" value="Unassembled WGS sequence"/>
</dbReference>
<dbReference type="EMBL" id="WJHE01001219">
    <property type="protein sequence ID" value="MST34795.1"/>
    <property type="molecule type" value="Genomic_DNA"/>
</dbReference>
<sequence>MTGRFPGAWAVVVAGGSGQRFGGRKQFAELAGRSVLAWSLDAAAAACAGVVVVVPPGGERAAEVLDQCGVAHTVVAGGTSRSAS</sequence>